<dbReference type="InterPro" id="IPR017941">
    <property type="entry name" value="Rieske_2Fe-2S"/>
</dbReference>
<keyword evidence="1" id="KW-0001">2Fe-2S</keyword>
<gene>
    <name evidence="6" type="ORF">MNBD_ACTINO01-2463</name>
</gene>
<feature type="domain" description="Rieske" evidence="5">
    <location>
        <begin position="4"/>
        <end position="61"/>
    </location>
</feature>
<sequence length="61" mass="6506">MSSVRVGRFEDLPLESGTCVEIEGTPVAVFRVDDGVYAIADQCSHAEASLSEGEVFDGEVE</sequence>
<dbReference type="GO" id="GO:0051537">
    <property type="term" value="F:2 iron, 2 sulfur cluster binding"/>
    <property type="evidence" value="ECO:0007669"/>
    <property type="project" value="UniProtKB-KW"/>
</dbReference>
<dbReference type="EMBL" id="UOEI01000291">
    <property type="protein sequence ID" value="VAW00717.1"/>
    <property type="molecule type" value="Genomic_DNA"/>
</dbReference>
<reference evidence="6" key="1">
    <citation type="submission" date="2018-06" db="EMBL/GenBank/DDBJ databases">
        <authorList>
            <person name="Zhirakovskaya E."/>
        </authorList>
    </citation>
    <scope>NUCLEOTIDE SEQUENCE</scope>
</reference>
<protein>
    <recommendedName>
        <fullName evidence="5">Rieske domain-containing protein</fullName>
    </recommendedName>
</protein>
<evidence type="ECO:0000256" key="1">
    <source>
        <dbReference type="ARBA" id="ARBA00022714"/>
    </source>
</evidence>
<dbReference type="SUPFAM" id="SSF50022">
    <property type="entry name" value="ISP domain"/>
    <property type="match status" value="1"/>
</dbReference>
<feature type="non-terminal residue" evidence="6">
    <location>
        <position position="61"/>
    </location>
</feature>
<evidence type="ECO:0000313" key="6">
    <source>
        <dbReference type="EMBL" id="VAW00717.1"/>
    </source>
</evidence>
<name>A0A3B0SIG2_9ZZZZ</name>
<accession>A0A3B0SIG2</accession>
<evidence type="ECO:0000256" key="4">
    <source>
        <dbReference type="ARBA" id="ARBA00023014"/>
    </source>
</evidence>
<evidence type="ECO:0000256" key="2">
    <source>
        <dbReference type="ARBA" id="ARBA00022723"/>
    </source>
</evidence>
<evidence type="ECO:0000259" key="5">
    <source>
        <dbReference type="PROSITE" id="PS51296"/>
    </source>
</evidence>
<proteinExistence type="predicted"/>
<keyword evidence="4" id="KW-0411">Iron-sulfur</keyword>
<dbReference type="Gene3D" id="2.102.10.10">
    <property type="entry name" value="Rieske [2Fe-2S] iron-sulphur domain"/>
    <property type="match status" value="1"/>
</dbReference>
<dbReference type="GO" id="GO:0046872">
    <property type="term" value="F:metal ion binding"/>
    <property type="evidence" value="ECO:0007669"/>
    <property type="project" value="UniProtKB-KW"/>
</dbReference>
<dbReference type="InterPro" id="IPR036922">
    <property type="entry name" value="Rieske_2Fe-2S_sf"/>
</dbReference>
<evidence type="ECO:0000256" key="3">
    <source>
        <dbReference type="ARBA" id="ARBA00023004"/>
    </source>
</evidence>
<organism evidence="6">
    <name type="scientific">hydrothermal vent metagenome</name>
    <dbReference type="NCBI Taxonomy" id="652676"/>
    <lineage>
        <taxon>unclassified sequences</taxon>
        <taxon>metagenomes</taxon>
        <taxon>ecological metagenomes</taxon>
    </lineage>
</organism>
<dbReference type="PROSITE" id="PS51296">
    <property type="entry name" value="RIESKE"/>
    <property type="match status" value="1"/>
</dbReference>
<dbReference type="AlphaFoldDB" id="A0A3B0SIG2"/>
<keyword evidence="3" id="KW-0408">Iron</keyword>
<dbReference type="Pfam" id="PF00355">
    <property type="entry name" value="Rieske"/>
    <property type="match status" value="1"/>
</dbReference>
<keyword evidence="2" id="KW-0479">Metal-binding</keyword>